<evidence type="ECO:0000256" key="1">
    <source>
        <dbReference type="SAM" id="Phobius"/>
    </source>
</evidence>
<dbReference type="EMBL" id="JAUFPX010000044">
    <property type="protein sequence ID" value="MDN3593236.1"/>
    <property type="molecule type" value="Genomic_DNA"/>
</dbReference>
<keyword evidence="3" id="KW-1185">Reference proteome</keyword>
<keyword evidence="1" id="KW-0812">Transmembrane</keyword>
<proteinExistence type="predicted"/>
<protein>
    <submittedName>
        <fullName evidence="2">Uncharacterized protein</fullName>
    </submittedName>
</protein>
<organism evidence="2 3">
    <name type="scientific">Methylobacterium adhaesivum</name>
    <dbReference type="NCBI Taxonomy" id="333297"/>
    <lineage>
        <taxon>Bacteria</taxon>
        <taxon>Pseudomonadati</taxon>
        <taxon>Pseudomonadota</taxon>
        <taxon>Alphaproteobacteria</taxon>
        <taxon>Hyphomicrobiales</taxon>
        <taxon>Methylobacteriaceae</taxon>
        <taxon>Methylobacterium</taxon>
    </lineage>
</organism>
<evidence type="ECO:0000313" key="3">
    <source>
        <dbReference type="Proteomes" id="UP001224644"/>
    </source>
</evidence>
<evidence type="ECO:0000313" key="2">
    <source>
        <dbReference type="EMBL" id="MDN3593236.1"/>
    </source>
</evidence>
<gene>
    <name evidence="2" type="ORF">QWZ12_21840</name>
</gene>
<accession>A0ABT8BM65</accession>
<feature type="transmembrane region" description="Helical" evidence="1">
    <location>
        <begin position="51"/>
        <end position="80"/>
    </location>
</feature>
<feature type="transmembrane region" description="Helical" evidence="1">
    <location>
        <begin position="135"/>
        <end position="154"/>
    </location>
</feature>
<feature type="transmembrane region" description="Helical" evidence="1">
    <location>
        <begin position="92"/>
        <end position="115"/>
    </location>
</feature>
<reference evidence="3" key="1">
    <citation type="journal article" date="2019" name="Int. J. Syst. Evol. Microbiol.">
        <title>The Global Catalogue of Microorganisms (GCM) 10K type strain sequencing project: providing services to taxonomists for standard genome sequencing and annotation.</title>
        <authorList>
            <consortium name="The Broad Institute Genomics Platform"/>
            <consortium name="The Broad Institute Genome Sequencing Center for Infectious Disease"/>
            <person name="Wu L."/>
            <person name="Ma J."/>
        </authorList>
    </citation>
    <scope>NUCLEOTIDE SEQUENCE [LARGE SCALE GENOMIC DNA]</scope>
    <source>
        <strain evidence="3">CECT 7069</strain>
    </source>
</reference>
<sequence length="160" mass="16621">MIGSSASWPISVRIAFSGFVGVVVSVLLVLAHADHGDPSSDSSLFVGALSAFAVAMIVLELALILAGPLIVIAIVCGVLLRRSIERHLLTWSLAAPIIVWLFACGVMASTSASPAAAAQGLLRRLAAAILAKENLLFLFGPGGSGVAFYVLSAVRKRRRV</sequence>
<dbReference type="Proteomes" id="UP001224644">
    <property type="component" value="Unassembled WGS sequence"/>
</dbReference>
<feature type="transmembrane region" description="Helical" evidence="1">
    <location>
        <begin position="12"/>
        <end position="31"/>
    </location>
</feature>
<comment type="caution">
    <text evidence="2">The sequence shown here is derived from an EMBL/GenBank/DDBJ whole genome shotgun (WGS) entry which is preliminary data.</text>
</comment>
<keyword evidence="1" id="KW-0472">Membrane</keyword>
<dbReference type="RefSeq" id="WP_238228263.1">
    <property type="nucleotide sequence ID" value="NZ_BPQD01000042.1"/>
</dbReference>
<name>A0ABT8BM65_9HYPH</name>
<keyword evidence="1" id="KW-1133">Transmembrane helix</keyword>